<comment type="caution">
    <text evidence="2">The sequence shown here is derived from an EMBL/GenBank/DDBJ whole genome shotgun (WGS) entry which is preliminary data.</text>
</comment>
<dbReference type="InterPro" id="IPR029044">
    <property type="entry name" value="Nucleotide-diphossugar_trans"/>
</dbReference>
<dbReference type="Pfam" id="PF00535">
    <property type="entry name" value="Glycos_transf_2"/>
    <property type="match status" value="1"/>
</dbReference>
<name>A0A3N2C4K8_9MICO</name>
<feature type="domain" description="Glycosyltransferase 2-like" evidence="1">
    <location>
        <begin position="2"/>
        <end position="106"/>
    </location>
</feature>
<reference evidence="2 3" key="1">
    <citation type="submission" date="2018-11" db="EMBL/GenBank/DDBJ databases">
        <title>Sequencing the genomes of 1000 actinobacteria strains.</title>
        <authorList>
            <person name="Klenk H.-P."/>
        </authorList>
    </citation>
    <scope>NUCLEOTIDE SEQUENCE [LARGE SCALE GENOMIC DNA]</scope>
    <source>
        <strain evidence="2 3">DSM 14012</strain>
    </source>
</reference>
<protein>
    <submittedName>
        <fullName evidence="2">Glycosyl transferase family 2</fullName>
    </submittedName>
</protein>
<dbReference type="SUPFAM" id="SSF53448">
    <property type="entry name" value="Nucleotide-diphospho-sugar transferases"/>
    <property type="match status" value="1"/>
</dbReference>
<accession>A0A3N2C4K8</accession>
<evidence type="ECO:0000259" key="1">
    <source>
        <dbReference type="Pfam" id="PF00535"/>
    </source>
</evidence>
<dbReference type="GO" id="GO:0016740">
    <property type="term" value="F:transferase activity"/>
    <property type="evidence" value="ECO:0007669"/>
    <property type="project" value="UniProtKB-KW"/>
</dbReference>
<keyword evidence="3" id="KW-1185">Reference proteome</keyword>
<evidence type="ECO:0000313" key="3">
    <source>
        <dbReference type="Proteomes" id="UP000266915"/>
    </source>
</evidence>
<dbReference type="Gene3D" id="3.90.550.10">
    <property type="entry name" value="Spore Coat Polysaccharide Biosynthesis Protein SpsA, Chain A"/>
    <property type="match status" value="1"/>
</dbReference>
<evidence type="ECO:0000313" key="2">
    <source>
        <dbReference type="EMBL" id="ROR82433.1"/>
    </source>
</evidence>
<dbReference type="AlphaFoldDB" id="A0A3N2C4K8"/>
<proteinExistence type="predicted"/>
<dbReference type="EMBL" id="RKHL01000001">
    <property type="protein sequence ID" value="ROR82433.1"/>
    <property type="molecule type" value="Genomic_DNA"/>
</dbReference>
<keyword evidence="2" id="KW-0808">Transferase</keyword>
<sequence length="288" mass="32223">MMPFYGRFDHFRTAVLSVLAQTDPDWRLVVVDDVYPDTAPGEWLQSLGDDRIVYLRNERNLGVSGNFDRCIELVTAERCVLIGCDDELLPEYVALMATIAARFPDVDLIQPGVEVIDEAGQVVRPLGDRIKAILRPAAPEPVRLAGERLTASLLRGNWAYFPSVCWRVDSVRRFGFRADLHVVQDLALMMEIFRAGGTLVLDDTTVFRYRRHGGSVSSYTAVDGKRFQQERTVFAEEAARQAALGWNRAARVARAHVTSRLNAALQLPKAALARDTAGLRILLRHTFA</sequence>
<gene>
    <name evidence="2" type="ORF">EDD42_2524</name>
</gene>
<dbReference type="InterPro" id="IPR001173">
    <property type="entry name" value="Glyco_trans_2-like"/>
</dbReference>
<dbReference type="Proteomes" id="UP000266915">
    <property type="component" value="Unassembled WGS sequence"/>
</dbReference>
<organism evidence="2 3">
    <name type="scientific">Plantibacter flavus</name>
    <dbReference type="NCBI Taxonomy" id="150123"/>
    <lineage>
        <taxon>Bacteria</taxon>
        <taxon>Bacillati</taxon>
        <taxon>Actinomycetota</taxon>
        <taxon>Actinomycetes</taxon>
        <taxon>Micrococcales</taxon>
        <taxon>Microbacteriaceae</taxon>
        <taxon>Plantibacter</taxon>
    </lineage>
</organism>